<protein>
    <submittedName>
        <fullName evidence="4">Penicillin acylase family protein</fullName>
        <ecNumber evidence="4">3.5.1.-</ecNumber>
    </submittedName>
</protein>
<evidence type="ECO:0000256" key="1">
    <source>
        <dbReference type="ARBA" id="ARBA00006586"/>
    </source>
</evidence>
<dbReference type="InterPro" id="IPR023343">
    <property type="entry name" value="Penicillin_amidase_dom1"/>
</dbReference>
<gene>
    <name evidence="4" type="ORF">QTN47_08080</name>
</gene>
<dbReference type="Gene3D" id="1.10.1400.10">
    <property type="match status" value="1"/>
</dbReference>
<dbReference type="Proteomes" id="UP001560573">
    <property type="component" value="Unassembled WGS sequence"/>
</dbReference>
<evidence type="ECO:0000313" key="5">
    <source>
        <dbReference type="Proteomes" id="UP001560573"/>
    </source>
</evidence>
<dbReference type="InterPro" id="IPR043146">
    <property type="entry name" value="Penicillin_amidase_N_B-knob"/>
</dbReference>
<organism evidence="4 5">
    <name type="scientific">Danxiaibacter flavus</name>
    <dbReference type="NCBI Taxonomy" id="3049108"/>
    <lineage>
        <taxon>Bacteria</taxon>
        <taxon>Pseudomonadati</taxon>
        <taxon>Bacteroidota</taxon>
        <taxon>Chitinophagia</taxon>
        <taxon>Chitinophagales</taxon>
        <taxon>Chitinophagaceae</taxon>
        <taxon>Danxiaibacter</taxon>
    </lineage>
</organism>
<keyword evidence="5" id="KW-1185">Reference proteome</keyword>
<dbReference type="RefSeq" id="WP_369328849.1">
    <property type="nucleotide sequence ID" value="NZ_JAULBC010000002.1"/>
</dbReference>
<dbReference type="Gene3D" id="1.10.439.10">
    <property type="entry name" value="Penicillin Amidohydrolase, domain 1"/>
    <property type="match status" value="1"/>
</dbReference>
<dbReference type="PIRSF" id="PIRSF001227">
    <property type="entry name" value="Pen_acylase"/>
    <property type="match status" value="1"/>
</dbReference>
<evidence type="ECO:0000313" key="4">
    <source>
        <dbReference type="EMBL" id="MEX6687443.1"/>
    </source>
</evidence>
<dbReference type="EMBL" id="JAULBC010000002">
    <property type="protein sequence ID" value="MEX6687443.1"/>
    <property type="molecule type" value="Genomic_DNA"/>
</dbReference>
<keyword evidence="3" id="KW-0865">Zymogen</keyword>
<dbReference type="Pfam" id="PF01804">
    <property type="entry name" value="Penicil_amidase"/>
    <property type="match status" value="1"/>
</dbReference>
<dbReference type="PANTHER" id="PTHR34218:SF4">
    <property type="entry name" value="ACYL-HOMOSERINE LACTONE ACYLASE QUIP"/>
    <property type="match status" value="1"/>
</dbReference>
<name>A0ABV3ZC61_9BACT</name>
<dbReference type="GO" id="GO:0016787">
    <property type="term" value="F:hydrolase activity"/>
    <property type="evidence" value="ECO:0007669"/>
    <property type="project" value="UniProtKB-KW"/>
</dbReference>
<keyword evidence="2 4" id="KW-0378">Hydrolase</keyword>
<comment type="similarity">
    <text evidence="1">Belongs to the peptidase S45 family.</text>
</comment>
<sequence>MRVVYFILSLALTVGLIIVLNVPLPAGKTKTPRMGYFLSPQKGFWQNAEAADKEFNAAIHASGLKGKVSVYFDERLVPHIYAENDHDANFVQGYLHARFRLWQMDFQTYAAAGRLSEIMGAQGSGSDFLKIDKFFRRLGMVYAAENSLKQMESDPESKAAADAYTAGVNAYISALDEKDYPLEYKMLDYKPEQWTNLKTALLLKYMSYDLAAYEQDFEMTNARSIFTAKQFEKLYPYGQDSLDPIVPKGTVFAKAGLVVKKPLNADSVYFTFNADTTKSQAYNPKPDPANGSNNWAVSGIKTASGKPILCNDPHLGLNLPSLWYEVQISTPGNNVYGVGLPGAPNVIIGFNDNVAFGFTNSGRDVRDYYEITFKDSTMQQYLYNGEWQNTTFRDEVIKVKGAVADTEHIAMTVWGPVMYDKNYPNILKDGKAYACRWKAHDPSDELKTFGKLDKAKGYDDYVDAISTFSCPAQNMIFASKSGDIAIRQQGSFPAKWRRQGDFLMPGNDSSYRWQGIIGDSFNITLHNPTYGFVSSANQYPYDTTYPYYIGGSNPPYRGIIINRNLTQMENITPEDMQRLQTNNYNIFAEMAKPVLLKYTDETALTDTERTLFETYKSWNLRNDIDEKGATIFAVWVDSIMAEMYDDELSQSPLPMPQPVQSTMLESILKDSSYVFADNINTPQKETIKDIVTAAFKKATTELNIAEKTGKLAWGKFKDSGIRHLLRIPAFSRLHLPIGGGNHIINATKQFHGPSWRMVVHLNDKTEAYGVYPGGQSGNPGSKYYDTFVDYWASGKYYMLSIISEAEISKQKGLKGKMTFSNS</sequence>
<dbReference type="PANTHER" id="PTHR34218">
    <property type="entry name" value="PEPTIDASE S45 PENICILLIN AMIDASE"/>
    <property type="match status" value="1"/>
</dbReference>
<proteinExistence type="inferred from homology"/>
<dbReference type="InterPro" id="IPR043147">
    <property type="entry name" value="Penicillin_amidase_A-knob"/>
</dbReference>
<evidence type="ECO:0000256" key="2">
    <source>
        <dbReference type="ARBA" id="ARBA00022801"/>
    </source>
</evidence>
<reference evidence="4 5" key="1">
    <citation type="submission" date="2023-07" db="EMBL/GenBank/DDBJ databases">
        <authorList>
            <person name="Lian W.-H."/>
        </authorList>
    </citation>
    <scope>NUCLEOTIDE SEQUENCE [LARGE SCALE GENOMIC DNA]</scope>
    <source>
        <strain evidence="4 5">SYSU DXS3180</strain>
    </source>
</reference>
<dbReference type="Gene3D" id="3.60.20.10">
    <property type="entry name" value="Glutamine Phosphoribosylpyrophosphate, subunit 1, domain 1"/>
    <property type="match status" value="1"/>
</dbReference>
<dbReference type="EC" id="3.5.1.-" evidence="4"/>
<dbReference type="InterPro" id="IPR014395">
    <property type="entry name" value="Pen/GL7ACA/AHL_acylase"/>
</dbReference>
<accession>A0ABV3ZC61</accession>
<dbReference type="Gene3D" id="2.30.120.10">
    <property type="match status" value="1"/>
</dbReference>
<dbReference type="CDD" id="cd03747">
    <property type="entry name" value="Ntn_PGA_like"/>
    <property type="match status" value="1"/>
</dbReference>
<dbReference type="InterPro" id="IPR029055">
    <property type="entry name" value="Ntn_hydrolases_N"/>
</dbReference>
<comment type="caution">
    <text evidence="4">The sequence shown here is derived from an EMBL/GenBank/DDBJ whole genome shotgun (WGS) entry which is preliminary data.</text>
</comment>
<dbReference type="InterPro" id="IPR002692">
    <property type="entry name" value="S45"/>
</dbReference>
<dbReference type="SUPFAM" id="SSF56235">
    <property type="entry name" value="N-terminal nucleophile aminohydrolases (Ntn hydrolases)"/>
    <property type="match status" value="1"/>
</dbReference>
<evidence type="ECO:0000256" key="3">
    <source>
        <dbReference type="ARBA" id="ARBA00023145"/>
    </source>
</evidence>